<dbReference type="EMBL" id="JAWXXV010000001">
    <property type="protein sequence ID" value="MDX5985016.1"/>
    <property type="molecule type" value="Genomic_DNA"/>
</dbReference>
<comment type="caution">
    <text evidence="1">The sequence shown here is derived from an EMBL/GenBank/DDBJ whole genome shotgun (WGS) entry which is preliminary data.</text>
</comment>
<proteinExistence type="predicted"/>
<keyword evidence="2" id="KW-1185">Reference proteome</keyword>
<organism evidence="1 2">
    <name type="scientific">Sphingomonas echinoides</name>
    <dbReference type="NCBI Taxonomy" id="59803"/>
    <lineage>
        <taxon>Bacteria</taxon>
        <taxon>Pseudomonadati</taxon>
        <taxon>Pseudomonadota</taxon>
        <taxon>Alphaproteobacteria</taxon>
        <taxon>Sphingomonadales</taxon>
        <taxon>Sphingomonadaceae</taxon>
        <taxon>Sphingomonas</taxon>
    </lineage>
</organism>
<sequence length="61" mass="6751">MADVPYPAALDRIDRALARIDAAAQARITHSQVLARRHETLRTRMAEAIAALDAILQREGE</sequence>
<dbReference type="Proteomes" id="UP001279660">
    <property type="component" value="Unassembled WGS sequence"/>
</dbReference>
<reference evidence="1 2" key="1">
    <citation type="submission" date="2023-11" db="EMBL/GenBank/DDBJ databases">
        <title>MicrobeMod: A computational toolkit for identifying prokaryotic methylation and restriction-modification with nanopore sequencing.</title>
        <authorList>
            <person name="Crits-Christoph A."/>
            <person name="Kang S.C."/>
            <person name="Lee H."/>
            <person name="Ostrov N."/>
        </authorList>
    </citation>
    <scope>NUCLEOTIDE SEQUENCE [LARGE SCALE GENOMIC DNA]</scope>
    <source>
        <strain evidence="1 2">ATCC 14820</strain>
    </source>
</reference>
<gene>
    <name evidence="1" type="ORF">SIL82_12155</name>
</gene>
<name>A0ABU4PLJ1_9SPHN</name>
<protein>
    <submittedName>
        <fullName evidence="1">Uncharacterized protein</fullName>
    </submittedName>
</protein>
<accession>A0ABU4PLJ1</accession>
<dbReference type="RefSeq" id="WP_029622315.1">
    <property type="nucleotide sequence ID" value="NZ_JAWXXV010000001.1"/>
</dbReference>
<evidence type="ECO:0000313" key="1">
    <source>
        <dbReference type="EMBL" id="MDX5985016.1"/>
    </source>
</evidence>
<evidence type="ECO:0000313" key="2">
    <source>
        <dbReference type="Proteomes" id="UP001279660"/>
    </source>
</evidence>